<dbReference type="RefSeq" id="XP_023628088.1">
    <property type="nucleotide sequence ID" value="XM_023772320.1"/>
</dbReference>
<protein>
    <submittedName>
        <fullName evidence="1">Uncharacterized protein</fullName>
    </submittedName>
</protein>
<dbReference type="AlphaFoldDB" id="A0A2D3VH06"/>
<reference evidence="1 2" key="1">
    <citation type="submission" date="2016-03" db="EMBL/GenBank/DDBJ databases">
        <authorList>
            <person name="Ploux O."/>
        </authorList>
    </citation>
    <scope>NUCLEOTIDE SEQUENCE [LARGE SCALE GENOMIC DNA]</scope>
    <source>
        <strain evidence="1 2">URUG2</strain>
    </source>
</reference>
<dbReference type="Proteomes" id="UP000225277">
    <property type="component" value="Unassembled WGS sequence"/>
</dbReference>
<proteinExistence type="predicted"/>
<dbReference type="OrthoDB" id="3650741at2759"/>
<dbReference type="EMBL" id="FJUY01000010">
    <property type="protein sequence ID" value="CZT21199.1"/>
    <property type="molecule type" value="Genomic_DNA"/>
</dbReference>
<accession>A0A2D3VH06</accession>
<organism evidence="1 2">
    <name type="scientific">Ramularia collo-cygni</name>
    <dbReference type="NCBI Taxonomy" id="112498"/>
    <lineage>
        <taxon>Eukaryota</taxon>
        <taxon>Fungi</taxon>
        <taxon>Dikarya</taxon>
        <taxon>Ascomycota</taxon>
        <taxon>Pezizomycotina</taxon>
        <taxon>Dothideomycetes</taxon>
        <taxon>Dothideomycetidae</taxon>
        <taxon>Mycosphaerellales</taxon>
        <taxon>Mycosphaerellaceae</taxon>
        <taxon>Ramularia</taxon>
    </lineage>
</organism>
<name>A0A2D3VH06_9PEZI</name>
<gene>
    <name evidence="1" type="ORF">RCC_07061</name>
</gene>
<sequence>MTSLQLRAHLEDLPQELYNEIYDLTFTSPVNTIICVEELQGGAASQAPCPWNLMQVSSGTRTMVAASYYSENVFIVRNVDLLFTWLDGMPSVMRHLLKDVRCRKQINDSILGPGGPWTLLFSHRYIRDWVERKWPDMMDNSLTLGYVEPIKDKTLPSTEQARVEK</sequence>
<dbReference type="GeneID" id="35602182"/>
<keyword evidence="2" id="KW-1185">Reference proteome</keyword>
<evidence type="ECO:0000313" key="1">
    <source>
        <dbReference type="EMBL" id="CZT21199.1"/>
    </source>
</evidence>
<evidence type="ECO:0000313" key="2">
    <source>
        <dbReference type="Proteomes" id="UP000225277"/>
    </source>
</evidence>